<organism evidence="1 2">
    <name type="scientific">Dreissena polymorpha</name>
    <name type="common">Zebra mussel</name>
    <name type="synonym">Mytilus polymorpha</name>
    <dbReference type="NCBI Taxonomy" id="45954"/>
    <lineage>
        <taxon>Eukaryota</taxon>
        <taxon>Metazoa</taxon>
        <taxon>Spiralia</taxon>
        <taxon>Lophotrochozoa</taxon>
        <taxon>Mollusca</taxon>
        <taxon>Bivalvia</taxon>
        <taxon>Autobranchia</taxon>
        <taxon>Heteroconchia</taxon>
        <taxon>Euheterodonta</taxon>
        <taxon>Imparidentia</taxon>
        <taxon>Neoheterodontei</taxon>
        <taxon>Myida</taxon>
        <taxon>Dreissenoidea</taxon>
        <taxon>Dreissenidae</taxon>
        <taxon>Dreissena</taxon>
    </lineage>
</organism>
<accession>A0A9D4I6M6</accession>
<name>A0A9D4I6M6_DREPO</name>
<keyword evidence="2" id="KW-1185">Reference proteome</keyword>
<gene>
    <name evidence="1" type="ORF">DPMN_182943</name>
</gene>
<dbReference type="Proteomes" id="UP000828390">
    <property type="component" value="Unassembled WGS sequence"/>
</dbReference>
<reference evidence="1" key="1">
    <citation type="journal article" date="2019" name="bioRxiv">
        <title>The Genome of the Zebra Mussel, Dreissena polymorpha: A Resource for Invasive Species Research.</title>
        <authorList>
            <person name="McCartney M.A."/>
            <person name="Auch B."/>
            <person name="Kono T."/>
            <person name="Mallez S."/>
            <person name="Zhang Y."/>
            <person name="Obille A."/>
            <person name="Becker A."/>
            <person name="Abrahante J.E."/>
            <person name="Garbe J."/>
            <person name="Badalamenti J.P."/>
            <person name="Herman A."/>
            <person name="Mangelson H."/>
            <person name="Liachko I."/>
            <person name="Sullivan S."/>
            <person name="Sone E.D."/>
            <person name="Koren S."/>
            <person name="Silverstein K.A.T."/>
            <person name="Beckman K.B."/>
            <person name="Gohl D.M."/>
        </authorList>
    </citation>
    <scope>NUCLEOTIDE SEQUENCE</scope>
    <source>
        <strain evidence="1">Duluth1</strain>
        <tissue evidence="1">Whole animal</tissue>
    </source>
</reference>
<protein>
    <submittedName>
        <fullName evidence="1">Uncharacterized protein</fullName>
    </submittedName>
</protein>
<proteinExistence type="predicted"/>
<comment type="caution">
    <text evidence="1">The sequence shown here is derived from an EMBL/GenBank/DDBJ whole genome shotgun (WGS) entry which is preliminary data.</text>
</comment>
<sequence>MKYRTGNQMVSDYYSRHPKKENKTLIFTEDYANFLAFSAVPDSMTLAEIAATFMPQSQIIRSPADVSDLQASGRFDTSEPVAVR</sequence>
<evidence type="ECO:0000313" key="1">
    <source>
        <dbReference type="EMBL" id="KAH3748497.1"/>
    </source>
</evidence>
<reference evidence="1" key="2">
    <citation type="submission" date="2020-11" db="EMBL/GenBank/DDBJ databases">
        <authorList>
            <person name="McCartney M.A."/>
            <person name="Auch B."/>
            <person name="Kono T."/>
            <person name="Mallez S."/>
            <person name="Becker A."/>
            <person name="Gohl D.M."/>
            <person name="Silverstein K.A.T."/>
            <person name="Koren S."/>
            <person name="Bechman K.B."/>
            <person name="Herman A."/>
            <person name="Abrahante J.E."/>
            <person name="Garbe J."/>
        </authorList>
    </citation>
    <scope>NUCLEOTIDE SEQUENCE</scope>
    <source>
        <strain evidence="1">Duluth1</strain>
        <tissue evidence="1">Whole animal</tissue>
    </source>
</reference>
<evidence type="ECO:0000313" key="2">
    <source>
        <dbReference type="Proteomes" id="UP000828390"/>
    </source>
</evidence>
<dbReference type="EMBL" id="JAIWYP010000010">
    <property type="protein sequence ID" value="KAH3748497.1"/>
    <property type="molecule type" value="Genomic_DNA"/>
</dbReference>
<dbReference type="AlphaFoldDB" id="A0A9D4I6M6"/>